<sequence length="107" mass="12409">MPLPRPSPPRVLWADLRAFLRNRSRHHWIAGLLAVVLPALIIAGFIIDARINIMPGEQLIYVESWQADRSDDEIKAAQEVRQKEREEALAERQRAFQRLEKKLGMDD</sequence>
<dbReference type="EMBL" id="LT840185">
    <property type="protein sequence ID" value="SMF64647.1"/>
    <property type="molecule type" value="Genomic_DNA"/>
</dbReference>
<dbReference type="STRING" id="941907.SAMN06295910_1222"/>
<keyword evidence="4" id="KW-1185">Reference proteome</keyword>
<name>A0A1X7G605_9SPHN</name>
<dbReference type="OrthoDB" id="7391871at2"/>
<evidence type="ECO:0000256" key="1">
    <source>
        <dbReference type="SAM" id="Coils"/>
    </source>
</evidence>
<organism evidence="3 4">
    <name type="scientific">Allosphingosinicella indica</name>
    <dbReference type="NCBI Taxonomy" id="941907"/>
    <lineage>
        <taxon>Bacteria</taxon>
        <taxon>Pseudomonadati</taxon>
        <taxon>Pseudomonadota</taxon>
        <taxon>Alphaproteobacteria</taxon>
        <taxon>Sphingomonadales</taxon>
        <taxon>Sphingomonadaceae</taxon>
        <taxon>Allosphingosinicella</taxon>
    </lineage>
</organism>
<accession>A0A1X7G605</accession>
<keyword evidence="2" id="KW-0472">Membrane</keyword>
<feature type="coiled-coil region" evidence="1">
    <location>
        <begin position="67"/>
        <end position="94"/>
    </location>
</feature>
<gene>
    <name evidence="3" type="ORF">SAMN06295910_1222</name>
</gene>
<evidence type="ECO:0000313" key="3">
    <source>
        <dbReference type="EMBL" id="SMF64647.1"/>
    </source>
</evidence>
<protein>
    <submittedName>
        <fullName evidence="3">Uncharacterized protein</fullName>
    </submittedName>
</protein>
<dbReference type="AlphaFoldDB" id="A0A1X7G605"/>
<dbReference type="RefSeq" id="WP_085217984.1">
    <property type="nucleotide sequence ID" value="NZ_LT840185.1"/>
</dbReference>
<keyword evidence="2" id="KW-0812">Transmembrane</keyword>
<evidence type="ECO:0000256" key="2">
    <source>
        <dbReference type="SAM" id="Phobius"/>
    </source>
</evidence>
<feature type="transmembrane region" description="Helical" evidence="2">
    <location>
        <begin position="28"/>
        <end position="47"/>
    </location>
</feature>
<evidence type="ECO:0000313" key="4">
    <source>
        <dbReference type="Proteomes" id="UP000192934"/>
    </source>
</evidence>
<dbReference type="Proteomes" id="UP000192934">
    <property type="component" value="Chromosome I"/>
</dbReference>
<proteinExistence type="predicted"/>
<keyword evidence="2" id="KW-1133">Transmembrane helix</keyword>
<keyword evidence="1" id="KW-0175">Coiled coil</keyword>
<reference evidence="4" key="1">
    <citation type="submission" date="2017-04" db="EMBL/GenBank/DDBJ databases">
        <authorList>
            <person name="Varghese N."/>
            <person name="Submissions S."/>
        </authorList>
    </citation>
    <scope>NUCLEOTIDE SEQUENCE [LARGE SCALE GENOMIC DNA]</scope>
    <source>
        <strain evidence="4">Dd16</strain>
    </source>
</reference>